<keyword evidence="5 11" id="KW-0808">Transferase</keyword>
<feature type="transmembrane region" description="Helical" evidence="8">
    <location>
        <begin position="7"/>
        <end position="29"/>
    </location>
</feature>
<dbReference type="Gene3D" id="3.30.565.10">
    <property type="entry name" value="Histidine kinase-like ATPase, C-terminal domain"/>
    <property type="match status" value="1"/>
</dbReference>
<evidence type="ECO:0000259" key="10">
    <source>
        <dbReference type="PROSITE" id="PS50885"/>
    </source>
</evidence>
<dbReference type="Gene3D" id="1.10.287.130">
    <property type="match status" value="1"/>
</dbReference>
<evidence type="ECO:0000256" key="3">
    <source>
        <dbReference type="ARBA" id="ARBA00012438"/>
    </source>
</evidence>
<dbReference type="InterPro" id="IPR003594">
    <property type="entry name" value="HATPase_dom"/>
</dbReference>
<keyword evidence="7" id="KW-0175">Coiled coil</keyword>
<keyword evidence="4" id="KW-0597">Phosphoprotein</keyword>
<evidence type="ECO:0000256" key="8">
    <source>
        <dbReference type="SAM" id="Phobius"/>
    </source>
</evidence>
<dbReference type="SUPFAM" id="SSF47384">
    <property type="entry name" value="Homodimeric domain of signal transducing histidine kinase"/>
    <property type="match status" value="1"/>
</dbReference>
<dbReference type="SUPFAM" id="SSF158472">
    <property type="entry name" value="HAMP domain-like"/>
    <property type="match status" value="1"/>
</dbReference>
<comment type="catalytic activity">
    <reaction evidence="1">
        <text>ATP + protein L-histidine = ADP + protein N-phospho-L-histidine.</text>
        <dbReference type="EC" id="2.7.13.3"/>
    </reaction>
</comment>
<dbReference type="RefSeq" id="WP_096352046.1">
    <property type="nucleotide sequence ID" value="NZ_AP014946.1"/>
</dbReference>
<dbReference type="AlphaFoldDB" id="A0A0S3PQV8"/>
<protein>
    <recommendedName>
        <fullName evidence="3">histidine kinase</fullName>
        <ecNumber evidence="3">2.7.13.3</ecNumber>
    </recommendedName>
</protein>
<dbReference type="InterPro" id="IPR003660">
    <property type="entry name" value="HAMP_dom"/>
</dbReference>
<dbReference type="PRINTS" id="PR00344">
    <property type="entry name" value="BCTRLSENSOR"/>
</dbReference>
<keyword evidence="8" id="KW-0472">Membrane</keyword>
<evidence type="ECO:0000256" key="7">
    <source>
        <dbReference type="SAM" id="Coils"/>
    </source>
</evidence>
<keyword evidence="8" id="KW-1133">Transmembrane helix</keyword>
<dbReference type="InterPro" id="IPR003661">
    <property type="entry name" value="HisK_dim/P_dom"/>
</dbReference>
<keyword evidence="6 11" id="KW-0418">Kinase</keyword>
<sequence>MRISYKVWLVGGIPIALAAAIAVVAWLLLQESSRAREGVVLTSSIYRNLLVAMTARDDYVQALPGDRAEHAVRFGALAEQVRADLGRLKGFFPGDERQAVPAAAVDALTRYELRMRQFMVTTTNNDHLSAEMRGRVGSLIVLADRARDRQRTSNTEIVKSLTDKERQQRSIRDIVAKAQDIRGQIATISLEELQRNYGLSFDEIVKADNQRTMALNQLRLSGADLERLLAASGRTKDAEELSGYAREYANVIADPGNPASPEYNQPTLRVKAGQILADWTDRLLKVFQTEVRSLHEEITQLFTYAMQAHETEQATQGIAIETLQLGQQTSEAIARRDPGAAGRQLEASKDLSATIDKLPISPLIQSEMIEALEEWRSRLFTLIVGLRTQNEMIGDMDLTANGMVANARAINDQFVAYATTISNRLMAILVFGAGFGLLIGGITAIFVARSITRPLKTLQQDMMTLARDPAAGPVQAQHRQDELGDMARAANFFVSELGYREQALRDAKDKADNALTELKQTQAELIQSEKLASLGQLVAGVAHEINTPVGIALTTATTLADESERFAESAASGQISRSRFDIFVQRMREGSQLVFSNLTRAAELVHSFKQVSADQVSAERRSFDMAQWVHELLTSLRPAIRRTEHDVTVDCPPGLMVDTYPGALAQVITNLVMNAITHAYAPGTAGRVAITVSEPLPNQVQIVFEDDGKGIPRELLGKVFDPFFTTARGRGNTGLGLHIAFNLITNVLQGKIDVTSEPMRGTRFTITMPARVAASERQLLSA</sequence>
<dbReference type="InterPro" id="IPR005467">
    <property type="entry name" value="His_kinase_dom"/>
</dbReference>
<evidence type="ECO:0000313" key="12">
    <source>
        <dbReference type="Proteomes" id="UP000236884"/>
    </source>
</evidence>
<keyword evidence="12" id="KW-1185">Reference proteome</keyword>
<dbReference type="Proteomes" id="UP000236884">
    <property type="component" value="Chromosome"/>
</dbReference>
<evidence type="ECO:0000256" key="4">
    <source>
        <dbReference type="ARBA" id="ARBA00022553"/>
    </source>
</evidence>
<organism evidence="11 12">
    <name type="scientific">Variibacter gotjawalensis</name>
    <dbReference type="NCBI Taxonomy" id="1333996"/>
    <lineage>
        <taxon>Bacteria</taxon>
        <taxon>Pseudomonadati</taxon>
        <taxon>Pseudomonadota</taxon>
        <taxon>Alphaproteobacteria</taxon>
        <taxon>Hyphomicrobiales</taxon>
        <taxon>Nitrobacteraceae</taxon>
        <taxon>Variibacter</taxon>
    </lineage>
</organism>
<dbReference type="SMART" id="SM00387">
    <property type="entry name" value="HATPase_c"/>
    <property type="match status" value="1"/>
</dbReference>
<dbReference type="EC" id="2.7.13.3" evidence="3"/>
<dbReference type="InterPro" id="IPR036097">
    <property type="entry name" value="HisK_dim/P_sf"/>
</dbReference>
<dbReference type="CDD" id="cd00082">
    <property type="entry name" value="HisKA"/>
    <property type="match status" value="1"/>
</dbReference>
<evidence type="ECO:0000313" key="11">
    <source>
        <dbReference type="EMBL" id="BAT58319.1"/>
    </source>
</evidence>
<evidence type="ECO:0000256" key="2">
    <source>
        <dbReference type="ARBA" id="ARBA00004370"/>
    </source>
</evidence>
<feature type="coiled-coil region" evidence="7">
    <location>
        <begin position="501"/>
        <end position="531"/>
    </location>
</feature>
<dbReference type="PROSITE" id="PS50885">
    <property type="entry name" value="HAMP"/>
    <property type="match status" value="1"/>
</dbReference>
<dbReference type="EMBL" id="AP014946">
    <property type="protein sequence ID" value="BAT58319.1"/>
    <property type="molecule type" value="Genomic_DNA"/>
</dbReference>
<proteinExistence type="predicted"/>
<feature type="domain" description="Histidine kinase" evidence="9">
    <location>
        <begin position="540"/>
        <end position="772"/>
    </location>
</feature>
<dbReference type="GO" id="GO:0016020">
    <property type="term" value="C:membrane"/>
    <property type="evidence" value="ECO:0007669"/>
    <property type="project" value="UniProtKB-SubCell"/>
</dbReference>
<dbReference type="InterPro" id="IPR004358">
    <property type="entry name" value="Sig_transdc_His_kin-like_C"/>
</dbReference>
<feature type="transmembrane region" description="Helical" evidence="8">
    <location>
        <begin position="425"/>
        <end position="448"/>
    </location>
</feature>
<dbReference type="KEGG" id="vgo:GJW-30_1_00843"/>
<dbReference type="OrthoDB" id="7818322at2"/>
<reference evidence="11 12" key="1">
    <citation type="submission" date="2015-08" db="EMBL/GenBank/DDBJ databases">
        <title>Investigation of the bacterial diversity of lava forest soil.</title>
        <authorList>
            <person name="Lee J.S."/>
        </authorList>
    </citation>
    <scope>NUCLEOTIDE SEQUENCE [LARGE SCALE GENOMIC DNA]</scope>
    <source>
        <strain evidence="11 12">GJW-30</strain>
    </source>
</reference>
<keyword evidence="8" id="KW-0812">Transmembrane</keyword>
<evidence type="ECO:0000259" key="9">
    <source>
        <dbReference type="PROSITE" id="PS50109"/>
    </source>
</evidence>
<dbReference type="SUPFAM" id="SSF55874">
    <property type="entry name" value="ATPase domain of HSP90 chaperone/DNA topoisomerase II/histidine kinase"/>
    <property type="match status" value="1"/>
</dbReference>
<dbReference type="InterPro" id="IPR036890">
    <property type="entry name" value="HATPase_C_sf"/>
</dbReference>
<dbReference type="GO" id="GO:0000155">
    <property type="term" value="F:phosphorelay sensor kinase activity"/>
    <property type="evidence" value="ECO:0007669"/>
    <property type="project" value="InterPro"/>
</dbReference>
<accession>A0A0S3PQV8</accession>
<evidence type="ECO:0000256" key="6">
    <source>
        <dbReference type="ARBA" id="ARBA00022777"/>
    </source>
</evidence>
<dbReference type="PROSITE" id="PS50109">
    <property type="entry name" value="HIS_KIN"/>
    <property type="match status" value="1"/>
</dbReference>
<dbReference type="Gene3D" id="6.10.340.10">
    <property type="match status" value="1"/>
</dbReference>
<comment type="subcellular location">
    <subcellularLocation>
        <location evidence="2">Membrane</location>
    </subcellularLocation>
</comment>
<dbReference type="PANTHER" id="PTHR43065">
    <property type="entry name" value="SENSOR HISTIDINE KINASE"/>
    <property type="match status" value="1"/>
</dbReference>
<evidence type="ECO:0000256" key="5">
    <source>
        <dbReference type="ARBA" id="ARBA00022679"/>
    </source>
</evidence>
<gene>
    <name evidence="11" type="primary">kinA</name>
    <name evidence="11" type="ORF">GJW-30_1_00843</name>
</gene>
<name>A0A0S3PQV8_9BRAD</name>
<evidence type="ECO:0000256" key="1">
    <source>
        <dbReference type="ARBA" id="ARBA00000085"/>
    </source>
</evidence>
<dbReference type="Pfam" id="PF02518">
    <property type="entry name" value="HATPase_c"/>
    <property type="match status" value="1"/>
</dbReference>
<feature type="domain" description="HAMP" evidence="10">
    <location>
        <begin position="449"/>
        <end position="502"/>
    </location>
</feature>